<dbReference type="AlphaFoldDB" id="A0A075AB08"/>
<proteinExistence type="predicted"/>
<dbReference type="EMBL" id="KL596798">
    <property type="protein sequence ID" value="KER24769.1"/>
    <property type="molecule type" value="Genomic_DNA"/>
</dbReference>
<dbReference type="KEGG" id="ovi:T265_07653"/>
<keyword evidence="1" id="KW-0732">Signal</keyword>
<organism evidence="2 3">
    <name type="scientific">Opisthorchis viverrini</name>
    <name type="common">Southeast Asian liver fluke</name>
    <dbReference type="NCBI Taxonomy" id="6198"/>
    <lineage>
        <taxon>Eukaryota</taxon>
        <taxon>Metazoa</taxon>
        <taxon>Spiralia</taxon>
        <taxon>Lophotrochozoa</taxon>
        <taxon>Platyhelminthes</taxon>
        <taxon>Trematoda</taxon>
        <taxon>Digenea</taxon>
        <taxon>Opisthorchiida</taxon>
        <taxon>Opisthorchiata</taxon>
        <taxon>Opisthorchiidae</taxon>
        <taxon>Opisthorchis</taxon>
    </lineage>
</organism>
<sequence length="71" mass="8183">MGKLWLGIALCAVYWMLYNRDCYRPSLDPEHFTDNRTPSRVTSADLKPLSTHLSVVDKSNELRAEEDPPYV</sequence>
<evidence type="ECO:0000256" key="1">
    <source>
        <dbReference type="SAM" id="SignalP"/>
    </source>
</evidence>
<name>A0A075AB08_OPIVI</name>
<protein>
    <submittedName>
        <fullName evidence="2">Uncharacterized protein</fullName>
    </submittedName>
</protein>
<dbReference type="RefSeq" id="XP_009171490.1">
    <property type="nucleotide sequence ID" value="XM_009173226.1"/>
</dbReference>
<evidence type="ECO:0000313" key="2">
    <source>
        <dbReference type="EMBL" id="KER24769.1"/>
    </source>
</evidence>
<reference evidence="2 3" key="1">
    <citation type="submission" date="2013-11" db="EMBL/GenBank/DDBJ databases">
        <title>Opisthorchis viverrini - life in the bile duct.</title>
        <authorList>
            <person name="Young N.D."/>
            <person name="Nagarajan N."/>
            <person name="Lin S.J."/>
            <person name="Korhonen P.K."/>
            <person name="Jex A.R."/>
            <person name="Hall R.S."/>
            <person name="Safavi-Hemami H."/>
            <person name="Kaewkong W."/>
            <person name="Bertrand D."/>
            <person name="Gao S."/>
            <person name="Seet Q."/>
            <person name="Wongkham S."/>
            <person name="Teh B.T."/>
            <person name="Wongkham C."/>
            <person name="Intapan P.M."/>
            <person name="Maleewong W."/>
            <person name="Yang X."/>
            <person name="Hu M."/>
            <person name="Wang Z."/>
            <person name="Hofmann A."/>
            <person name="Sternberg P.W."/>
            <person name="Tan P."/>
            <person name="Wang J."/>
            <person name="Gasser R.B."/>
        </authorList>
    </citation>
    <scope>NUCLEOTIDE SEQUENCE [LARGE SCALE GENOMIC DNA]</scope>
</reference>
<evidence type="ECO:0000313" key="3">
    <source>
        <dbReference type="Proteomes" id="UP000054324"/>
    </source>
</evidence>
<dbReference type="GeneID" id="20321832"/>
<dbReference type="CTD" id="20321832"/>
<feature type="chain" id="PRO_5001704566" evidence="1">
    <location>
        <begin position="21"/>
        <end position="71"/>
    </location>
</feature>
<accession>A0A075AB08</accession>
<feature type="signal peptide" evidence="1">
    <location>
        <begin position="1"/>
        <end position="20"/>
    </location>
</feature>
<keyword evidence="3" id="KW-1185">Reference proteome</keyword>
<gene>
    <name evidence="2" type="ORF">T265_07653</name>
</gene>
<dbReference type="Proteomes" id="UP000054324">
    <property type="component" value="Unassembled WGS sequence"/>
</dbReference>